<dbReference type="EMBL" id="CAJOBJ010164014">
    <property type="protein sequence ID" value="CAF4857338.1"/>
    <property type="molecule type" value="Genomic_DNA"/>
</dbReference>
<dbReference type="EMBL" id="CAJOBH010076940">
    <property type="protein sequence ID" value="CAF4498872.1"/>
    <property type="molecule type" value="Genomic_DNA"/>
</dbReference>
<accession>A0A8S2XK52</accession>
<protein>
    <submittedName>
        <fullName evidence="2">Uncharacterized protein</fullName>
    </submittedName>
</protein>
<gene>
    <name evidence="2" type="ORF">BYL167_LOCUS35914</name>
    <name evidence="3" type="ORF">GIL414_LOCUS49712</name>
</gene>
<sequence>MQQSIRKHRFETTKRREVEREMEEREDAEI</sequence>
<comment type="caution">
    <text evidence="2">The sequence shown here is derived from an EMBL/GenBank/DDBJ whole genome shotgun (WGS) entry which is preliminary data.</text>
</comment>
<organism evidence="2 4">
    <name type="scientific">Rotaria magnacalcarata</name>
    <dbReference type="NCBI Taxonomy" id="392030"/>
    <lineage>
        <taxon>Eukaryota</taxon>
        <taxon>Metazoa</taxon>
        <taxon>Spiralia</taxon>
        <taxon>Gnathifera</taxon>
        <taxon>Rotifera</taxon>
        <taxon>Eurotatoria</taxon>
        <taxon>Bdelloidea</taxon>
        <taxon>Philodinida</taxon>
        <taxon>Philodinidae</taxon>
        <taxon>Rotaria</taxon>
    </lineage>
</organism>
<evidence type="ECO:0000313" key="2">
    <source>
        <dbReference type="EMBL" id="CAF4498872.1"/>
    </source>
</evidence>
<feature type="non-terminal residue" evidence="2">
    <location>
        <position position="1"/>
    </location>
</feature>
<dbReference type="AlphaFoldDB" id="A0A8S2XK52"/>
<dbReference type="Proteomes" id="UP000681720">
    <property type="component" value="Unassembled WGS sequence"/>
</dbReference>
<name>A0A8S2XK52_9BILA</name>
<feature type="region of interest" description="Disordered" evidence="1">
    <location>
        <begin position="1"/>
        <end position="30"/>
    </location>
</feature>
<dbReference type="Proteomes" id="UP000681967">
    <property type="component" value="Unassembled WGS sequence"/>
</dbReference>
<evidence type="ECO:0000313" key="3">
    <source>
        <dbReference type="EMBL" id="CAF4857338.1"/>
    </source>
</evidence>
<evidence type="ECO:0000256" key="1">
    <source>
        <dbReference type="SAM" id="MobiDB-lite"/>
    </source>
</evidence>
<reference evidence="2" key="1">
    <citation type="submission" date="2021-02" db="EMBL/GenBank/DDBJ databases">
        <authorList>
            <person name="Nowell W R."/>
        </authorList>
    </citation>
    <scope>NUCLEOTIDE SEQUENCE</scope>
</reference>
<feature type="compositionally biased region" description="Basic and acidic residues" evidence="1">
    <location>
        <begin position="10"/>
        <end position="23"/>
    </location>
</feature>
<evidence type="ECO:0000313" key="4">
    <source>
        <dbReference type="Proteomes" id="UP000681967"/>
    </source>
</evidence>
<proteinExistence type="predicted"/>